<dbReference type="RefSeq" id="WP_141789591.1">
    <property type="nucleotide sequence ID" value="NZ_BAAAKX010000012.1"/>
</dbReference>
<reference evidence="2 3" key="1">
    <citation type="submission" date="2019-06" db="EMBL/GenBank/DDBJ databases">
        <title>Sequencing the genomes of 1000 actinobacteria strains.</title>
        <authorList>
            <person name="Klenk H.-P."/>
        </authorList>
    </citation>
    <scope>NUCLEOTIDE SEQUENCE [LARGE SCALE GENOMIC DNA]</scope>
    <source>
        <strain evidence="2 3">DSM 18082</strain>
    </source>
</reference>
<dbReference type="InterPro" id="IPR031571">
    <property type="entry name" value="RcpC_dom"/>
</dbReference>
<evidence type="ECO:0000313" key="2">
    <source>
        <dbReference type="EMBL" id="TQL61863.1"/>
    </source>
</evidence>
<dbReference type="AlphaFoldDB" id="A0A542ZND5"/>
<keyword evidence="3" id="KW-1185">Reference proteome</keyword>
<name>A0A542ZND5_9MICO</name>
<feature type="domain" description="Flp pilus assembly protein RcpC/CpaB" evidence="1">
    <location>
        <begin position="116"/>
        <end position="217"/>
    </location>
</feature>
<comment type="caution">
    <text evidence="2">The sequence shown here is derived from an EMBL/GenBank/DDBJ whole genome shotgun (WGS) entry which is preliminary data.</text>
</comment>
<dbReference type="OrthoDB" id="5182178at2"/>
<sequence>MARRLIVVLAAVVAALVGFVAVVLYARGADQRALAGQTTTEVYVAQQVVPAGTTAADAVSRGLITRTRVMTEGVPAGALQTVDDRTRPLVATTDIAAGEFVLASRFGAMPLAQKAIAVPAGQVAVAVQLADPAKVATFLTPGSHVVLYDSYEPASGQRATRVLLPDVLVIAVGASVLAPGSTAPPGGASGPVPLTVAVPPASALRLVHAVQTGTLYAGLLGVDSRIDTRAEVDNATLFPR</sequence>
<evidence type="ECO:0000313" key="3">
    <source>
        <dbReference type="Proteomes" id="UP000319514"/>
    </source>
</evidence>
<dbReference type="EMBL" id="VFOQ01000001">
    <property type="protein sequence ID" value="TQL61863.1"/>
    <property type="molecule type" value="Genomic_DNA"/>
</dbReference>
<dbReference type="Pfam" id="PF16976">
    <property type="entry name" value="RcpC"/>
    <property type="match status" value="1"/>
</dbReference>
<dbReference type="Proteomes" id="UP000319514">
    <property type="component" value="Unassembled WGS sequence"/>
</dbReference>
<gene>
    <name evidence="2" type="ORF">FB474_3283</name>
</gene>
<proteinExistence type="predicted"/>
<evidence type="ECO:0000259" key="1">
    <source>
        <dbReference type="Pfam" id="PF16976"/>
    </source>
</evidence>
<protein>
    <submittedName>
        <fullName evidence="2">Pilus assembly protein CpaB</fullName>
    </submittedName>
</protein>
<organism evidence="2 3">
    <name type="scientific">Oryzihumus leptocrescens</name>
    <dbReference type="NCBI Taxonomy" id="297536"/>
    <lineage>
        <taxon>Bacteria</taxon>
        <taxon>Bacillati</taxon>
        <taxon>Actinomycetota</taxon>
        <taxon>Actinomycetes</taxon>
        <taxon>Micrococcales</taxon>
        <taxon>Intrasporangiaceae</taxon>
        <taxon>Oryzihumus</taxon>
    </lineage>
</organism>
<accession>A0A542ZND5</accession>